<dbReference type="EMBL" id="CYZX01000011">
    <property type="protein sequence ID" value="CUO55688.1"/>
    <property type="molecule type" value="Genomic_DNA"/>
</dbReference>
<dbReference type="SUPFAM" id="SSF46689">
    <property type="entry name" value="Homeodomain-like"/>
    <property type="match status" value="2"/>
</dbReference>
<protein>
    <recommendedName>
        <fullName evidence="2">Stage 0 sporulation protein A homolog</fullName>
    </recommendedName>
</protein>
<dbReference type="InterPro" id="IPR018062">
    <property type="entry name" value="HTH_AraC-typ_CS"/>
</dbReference>
<feature type="modified residue" description="4-aspartylphosphate" evidence="10">
    <location>
        <position position="55"/>
    </location>
</feature>
<keyword evidence="8" id="KW-0804">Transcription</keyword>
<feature type="domain" description="HTH araC/xylS-type" evidence="11">
    <location>
        <begin position="404"/>
        <end position="502"/>
    </location>
</feature>
<keyword evidence="4 10" id="KW-0597">Phosphoprotein</keyword>
<keyword evidence="5" id="KW-0902">Two-component regulatory system</keyword>
<name>A0A174G3G5_9CLOT</name>
<evidence type="ECO:0000256" key="5">
    <source>
        <dbReference type="ARBA" id="ARBA00023012"/>
    </source>
</evidence>
<dbReference type="Gene3D" id="3.40.50.2300">
    <property type="match status" value="1"/>
</dbReference>
<organism evidence="13 14">
    <name type="scientific">Clostridium disporicum</name>
    <dbReference type="NCBI Taxonomy" id="84024"/>
    <lineage>
        <taxon>Bacteria</taxon>
        <taxon>Bacillati</taxon>
        <taxon>Bacillota</taxon>
        <taxon>Clostridia</taxon>
        <taxon>Eubacteriales</taxon>
        <taxon>Clostridiaceae</taxon>
        <taxon>Clostridium</taxon>
    </lineage>
</organism>
<dbReference type="Proteomes" id="UP000095594">
    <property type="component" value="Unassembled WGS sequence"/>
</dbReference>
<dbReference type="SMART" id="SM00342">
    <property type="entry name" value="HTH_ARAC"/>
    <property type="match status" value="1"/>
</dbReference>
<dbReference type="OrthoDB" id="9794370at2"/>
<dbReference type="GO" id="GO:0003700">
    <property type="term" value="F:DNA-binding transcription factor activity"/>
    <property type="evidence" value="ECO:0007669"/>
    <property type="project" value="InterPro"/>
</dbReference>
<dbReference type="PROSITE" id="PS00041">
    <property type="entry name" value="HTH_ARAC_FAMILY_1"/>
    <property type="match status" value="1"/>
</dbReference>
<comment type="function">
    <text evidence="9">May play the central regulatory role in sporulation. It may be an element of the effector pathway responsible for the activation of sporulation genes in response to nutritional stress. Spo0A may act in concert with spo0H (a sigma factor) to control the expression of some genes that are critical to the sporulation process.</text>
</comment>
<dbReference type="SMART" id="SM00448">
    <property type="entry name" value="REC"/>
    <property type="match status" value="1"/>
</dbReference>
<dbReference type="CDD" id="cd17536">
    <property type="entry name" value="REC_YesN-like"/>
    <property type="match status" value="1"/>
</dbReference>
<dbReference type="PANTHER" id="PTHR42713">
    <property type="entry name" value="HISTIDINE KINASE-RELATED"/>
    <property type="match status" value="1"/>
</dbReference>
<evidence type="ECO:0000313" key="13">
    <source>
        <dbReference type="EMBL" id="CUO55688.1"/>
    </source>
</evidence>
<dbReference type="SUPFAM" id="SSF52172">
    <property type="entry name" value="CheY-like"/>
    <property type="match status" value="1"/>
</dbReference>
<evidence type="ECO:0000256" key="7">
    <source>
        <dbReference type="ARBA" id="ARBA00023125"/>
    </source>
</evidence>
<evidence type="ECO:0000256" key="3">
    <source>
        <dbReference type="ARBA" id="ARBA00022490"/>
    </source>
</evidence>
<evidence type="ECO:0000259" key="11">
    <source>
        <dbReference type="PROSITE" id="PS01124"/>
    </source>
</evidence>
<dbReference type="InterPro" id="IPR018060">
    <property type="entry name" value="HTH_AraC"/>
</dbReference>
<proteinExistence type="predicted"/>
<dbReference type="InterPro" id="IPR009057">
    <property type="entry name" value="Homeodomain-like_sf"/>
</dbReference>
<keyword evidence="3" id="KW-0963">Cytoplasm</keyword>
<dbReference type="RefSeq" id="WP_055265748.1">
    <property type="nucleotide sequence ID" value="NZ_CABIXQ010000011.1"/>
</dbReference>
<dbReference type="Pfam" id="PF00072">
    <property type="entry name" value="Response_reg"/>
    <property type="match status" value="1"/>
</dbReference>
<gene>
    <name evidence="13" type="ORF">ERS852471_01773</name>
</gene>
<evidence type="ECO:0000256" key="2">
    <source>
        <dbReference type="ARBA" id="ARBA00018672"/>
    </source>
</evidence>
<dbReference type="PANTHER" id="PTHR42713:SF3">
    <property type="entry name" value="TRANSCRIPTIONAL REGULATORY PROTEIN HPTR"/>
    <property type="match status" value="1"/>
</dbReference>
<dbReference type="InterPro" id="IPR051552">
    <property type="entry name" value="HptR"/>
</dbReference>
<keyword evidence="6" id="KW-0805">Transcription regulation</keyword>
<dbReference type="PROSITE" id="PS01124">
    <property type="entry name" value="HTH_ARAC_FAMILY_2"/>
    <property type="match status" value="1"/>
</dbReference>
<evidence type="ECO:0000256" key="4">
    <source>
        <dbReference type="ARBA" id="ARBA00022553"/>
    </source>
</evidence>
<sequence>MLKVLIADDELIVREAIKNIINWNQLGFIICGEGTDGEDTYQKICNLKPDLVLIDIKMHGKSGLDVIKDIKKKGFVGKFIIVSEYYEFNYVKDAIRFGAKGYLLKPIDKNELLDIIKEIKKEFFYERNLNINIESKVELIKENVLSQLCLNKNLKEEKEILKYIKSKSLHISLISNEENKVSNDNTIDLEKWIKEKVFIKNINIFKVKSRVAIIFYDKSIDYIYSILKKIKIQFEKEMKENIFITIGEEVENINEINYSYETAIELMKSRYLYINEGIMYKDKIKNIINSKVTEEEIIDKLYSYIEIGELYGIEESFLLLEKIIIGKNYKEERVKALLITYYIKLKDSIISNYDLKESLDIDNKKFIEEIISKNSLHEAIKLLIDKFLNISKYLASNFNDKGINRIVKYVDNRYYRDLKLEYLAEIFNYNSSYLGKLFKDTTGEKFNNYLDNVRIEEAKKLLVEGKLKVYEVCEKVGYKNIDYFYYKFKKHVGTSPLSYKKRNRIMFMDVKLNNI</sequence>
<evidence type="ECO:0000256" key="1">
    <source>
        <dbReference type="ARBA" id="ARBA00004496"/>
    </source>
</evidence>
<comment type="subcellular location">
    <subcellularLocation>
        <location evidence="1">Cytoplasm</location>
    </subcellularLocation>
</comment>
<dbReference type="GO" id="GO:0000160">
    <property type="term" value="P:phosphorelay signal transduction system"/>
    <property type="evidence" value="ECO:0007669"/>
    <property type="project" value="UniProtKB-KW"/>
</dbReference>
<accession>A0A174G3G5</accession>
<evidence type="ECO:0000256" key="9">
    <source>
        <dbReference type="ARBA" id="ARBA00024867"/>
    </source>
</evidence>
<dbReference type="PROSITE" id="PS50110">
    <property type="entry name" value="RESPONSE_REGULATORY"/>
    <property type="match status" value="1"/>
</dbReference>
<dbReference type="InterPro" id="IPR011006">
    <property type="entry name" value="CheY-like_superfamily"/>
</dbReference>
<dbReference type="AlphaFoldDB" id="A0A174G3G5"/>
<evidence type="ECO:0000259" key="12">
    <source>
        <dbReference type="PROSITE" id="PS50110"/>
    </source>
</evidence>
<dbReference type="Pfam" id="PF12833">
    <property type="entry name" value="HTH_18"/>
    <property type="match status" value="1"/>
</dbReference>
<evidence type="ECO:0000313" key="14">
    <source>
        <dbReference type="Proteomes" id="UP000095594"/>
    </source>
</evidence>
<evidence type="ECO:0000256" key="8">
    <source>
        <dbReference type="ARBA" id="ARBA00023163"/>
    </source>
</evidence>
<evidence type="ECO:0000256" key="6">
    <source>
        <dbReference type="ARBA" id="ARBA00023015"/>
    </source>
</evidence>
<reference evidence="13 14" key="1">
    <citation type="submission" date="2015-09" db="EMBL/GenBank/DDBJ databases">
        <authorList>
            <consortium name="Pathogen Informatics"/>
        </authorList>
    </citation>
    <scope>NUCLEOTIDE SEQUENCE [LARGE SCALE GENOMIC DNA]</scope>
    <source>
        <strain evidence="13 14">2789STDY5834856</strain>
    </source>
</reference>
<keyword evidence="7" id="KW-0238">DNA-binding</keyword>
<dbReference type="InterPro" id="IPR001789">
    <property type="entry name" value="Sig_transdc_resp-reg_receiver"/>
</dbReference>
<evidence type="ECO:0000256" key="10">
    <source>
        <dbReference type="PROSITE-ProRule" id="PRU00169"/>
    </source>
</evidence>
<dbReference type="GO" id="GO:0005737">
    <property type="term" value="C:cytoplasm"/>
    <property type="evidence" value="ECO:0007669"/>
    <property type="project" value="UniProtKB-SubCell"/>
</dbReference>
<feature type="domain" description="Response regulatory" evidence="12">
    <location>
        <begin position="3"/>
        <end position="120"/>
    </location>
</feature>
<dbReference type="Gene3D" id="1.10.10.60">
    <property type="entry name" value="Homeodomain-like"/>
    <property type="match status" value="2"/>
</dbReference>
<dbReference type="GO" id="GO:0043565">
    <property type="term" value="F:sequence-specific DNA binding"/>
    <property type="evidence" value="ECO:0007669"/>
    <property type="project" value="InterPro"/>
</dbReference>